<comment type="subcellular location">
    <subcellularLocation>
        <location evidence="1">Cell membrane</location>
        <topology evidence="1">Multi-pass membrane protein</topology>
    </subcellularLocation>
</comment>
<dbReference type="SUPFAM" id="SSF103473">
    <property type="entry name" value="MFS general substrate transporter"/>
    <property type="match status" value="1"/>
</dbReference>
<feature type="transmembrane region" description="Helical" evidence="7">
    <location>
        <begin position="219"/>
        <end position="241"/>
    </location>
</feature>
<dbReference type="RefSeq" id="WP_221032339.1">
    <property type="nucleotide sequence ID" value="NZ_CP139781.1"/>
</dbReference>
<dbReference type="Gene3D" id="1.20.1250.20">
    <property type="entry name" value="MFS general substrate transporter like domains"/>
    <property type="match status" value="1"/>
</dbReference>
<dbReference type="Pfam" id="PF07690">
    <property type="entry name" value="MFS_1"/>
    <property type="match status" value="1"/>
</dbReference>
<evidence type="ECO:0000256" key="7">
    <source>
        <dbReference type="SAM" id="Phobius"/>
    </source>
</evidence>
<keyword evidence="4 7" id="KW-1133">Transmembrane helix</keyword>
<reference evidence="9 10" key="1">
    <citation type="submission" date="2021-08" db="EMBL/GenBank/DDBJ databases">
        <authorList>
            <person name="Zhang D."/>
            <person name="Zhang A."/>
            <person name="Wang L."/>
        </authorList>
    </citation>
    <scope>NUCLEOTIDE SEQUENCE [LARGE SCALE GENOMIC DNA]</scope>
    <source>
        <strain evidence="9 10">WL0086</strain>
    </source>
</reference>
<feature type="domain" description="Major facilitator superfamily (MFS) profile" evidence="8">
    <location>
        <begin position="16"/>
        <end position="397"/>
    </location>
</feature>
<dbReference type="InterPro" id="IPR020846">
    <property type="entry name" value="MFS_dom"/>
</dbReference>
<feature type="region of interest" description="Disordered" evidence="6">
    <location>
        <begin position="410"/>
        <end position="435"/>
    </location>
</feature>
<dbReference type="PANTHER" id="PTHR43124">
    <property type="entry name" value="PURINE EFFLUX PUMP PBUE"/>
    <property type="match status" value="1"/>
</dbReference>
<keyword evidence="5 7" id="KW-0472">Membrane</keyword>
<gene>
    <name evidence="9" type="ORF">K1X11_010735</name>
</gene>
<feature type="transmembrane region" description="Helical" evidence="7">
    <location>
        <begin position="172"/>
        <end position="190"/>
    </location>
</feature>
<evidence type="ECO:0000256" key="1">
    <source>
        <dbReference type="ARBA" id="ARBA00004651"/>
    </source>
</evidence>
<feature type="transmembrane region" description="Helical" evidence="7">
    <location>
        <begin position="281"/>
        <end position="300"/>
    </location>
</feature>
<name>A0ABZ1CEP5_9BACT</name>
<dbReference type="CDD" id="cd17324">
    <property type="entry name" value="MFS_NepI_like"/>
    <property type="match status" value="1"/>
</dbReference>
<dbReference type="InterPro" id="IPR050189">
    <property type="entry name" value="MFS_Efflux_Transporters"/>
</dbReference>
<evidence type="ECO:0000256" key="6">
    <source>
        <dbReference type="SAM" id="MobiDB-lite"/>
    </source>
</evidence>
<feature type="transmembrane region" description="Helical" evidence="7">
    <location>
        <begin position="253"/>
        <end position="269"/>
    </location>
</feature>
<feature type="transmembrane region" description="Helical" evidence="7">
    <location>
        <begin position="306"/>
        <end position="329"/>
    </location>
</feature>
<dbReference type="PANTHER" id="PTHR43124:SF3">
    <property type="entry name" value="CHLORAMPHENICOL EFFLUX PUMP RV0191"/>
    <property type="match status" value="1"/>
</dbReference>
<protein>
    <submittedName>
        <fullName evidence="9">MFS transporter</fullName>
    </submittedName>
</protein>
<evidence type="ECO:0000256" key="5">
    <source>
        <dbReference type="ARBA" id="ARBA00023136"/>
    </source>
</evidence>
<feature type="compositionally biased region" description="Low complexity" evidence="6">
    <location>
        <begin position="415"/>
        <end position="424"/>
    </location>
</feature>
<feature type="transmembrane region" description="Helical" evidence="7">
    <location>
        <begin position="144"/>
        <end position="166"/>
    </location>
</feature>
<dbReference type="EMBL" id="CP139781">
    <property type="protein sequence ID" value="WRQ89882.1"/>
    <property type="molecule type" value="Genomic_DNA"/>
</dbReference>
<organism evidence="9 10">
    <name type="scientific">Actomonas aquatica</name>
    <dbReference type="NCBI Taxonomy" id="2866162"/>
    <lineage>
        <taxon>Bacteria</taxon>
        <taxon>Pseudomonadati</taxon>
        <taxon>Verrucomicrobiota</taxon>
        <taxon>Opitutia</taxon>
        <taxon>Opitutales</taxon>
        <taxon>Opitutaceae</taxon>
        <taxon>Actomonas</taxon>
    </lineage>
</organism>
<dbReference type="PROSITE" id="PS50850">
    <property type="entry name" value="MFS"/>
    <property type="match status" value="1"/>
</dbReference>
<evidence type="ECO:0000313" key="10">
    <source>
        <dbReference type="Proteomes" id="UP000738431"/>
    </source>
</evidence>
<feature type="transmembrane region" description="Helical" evidence="7">
    <location>
        <begin position="54"/>
        <end position="74"/>
    </location>
</feature>
<dbReference type="Proteomes" id="UP000738431">
    <property type="component" value="Chromosome"/>
</dbReference>
<evidence type="ECO:0000259" key="8">
    <source>
        <dbReference type="PROSITE" id="PS50850"/>
    </source>
</evidence>
<feature type="transmembrane region" description="Helical" evidence="7">
    <location>
        <begin position="81"/>
        <end position="105"/>
    </location>
</feature>
<proteinExistence type="predicted"/>
<evidence type="ECO:0000256" key="3">
    <source>
        <dbReference type="ARBA" id="ARBA00022692"/>
    </source>
</evidence>
<dbReference type="InterPro" id="IPR036259">
    <property type="entry name" value="MFS_trans_sf"/>
</dbReference>
<feature type="transmembrane region" description="Helical" evidence="7">
    <location>
        <begin position="111"/>
        <end position="132"/>
    </location>
</feature>
<keyword evidence="10" id="KW-1185">Reference proteome</keyword>
<dbReference type="InterPro" id="IPR011701">
    <property type="entry name" value="MFS"/>
</dbReference>
<accession>A0ABZ1CEP5</accession>
<sequence>MTTTTASLPASQERALLITLAAVQFANVLDFMIMMPLGAKIMGVFAITPREFSWLVAAYGTAAAISGFAGGFVLDRFDRRNALLVLFSGFTLATFACAIAPTYLALLFARLAAGAFGGVAGSVVTAMVGDVIPPERRGRAMSTVMSAFPLASIAGVPLSIILANAWEWHAPFYLLTVLSLIVLFIAARTLPHVPSQRGDHTGWRQMRAILVHPVHQRGFWLGGLLMFAGAAIVPFMAPSLIKNVGISESQLPFIYLVGGTASFFAMPWLGRMSDRYDKLHVLMVVTLPACLAVLVLTHLGPTPLPLVLPLSAFFFVGMASRFPPAMAMITNSVEARYRGGFMSVISAIQQAAAGLANVASGLLVTADADGRLIGFNRAGFMSVTAFAFTVWMAWRLRVIAPYAARNPHEREVATASPPSGGPAANTTYRTPDDAP</sequence>
<evidence type="ECO:0000313" key="9">
    <source>
        <dbReference type="EMBL" id="WRQ89882.1"/>
    </source>
</evidence>
<keyword evidence="2" id="KW-1003">Cell membrane</keyword>
<feature type="transmembrane region" description="Helical" evidence="7">
    <location>
        <begin position="341"/>
        <end position="366"/>
    </location>
</feature>
<keyword evidence="3 7" id="KW-0812">Transmembrane</keyword>
<feature type="transmembrane region" description="Helical" evidence="7">
    <location>
        <begin position="378"/>
        <end position="396"/>
    </location>
</feature>
<reference evidence="9 10" key="2">
    <citation type="submission" date="2023-12" db="EMBL/GenBank/DDBJ databases">
        <title>Description of an unclassified Opitutus bacterium of Verrucomicrobiota.</title>
        <authorList>
            <person name="Zhang D.-F."/>
        </authorList>
    </citation>
    <scope>NUCLEOTIDE SEQUENCE [LARGE SCALE GENOMIC DNA]</scope>
    <source>
        <strain evidence="9 10">WL0086</strain>
    </source>
</reference>
<evidence type="ECO:0000256" key="2">
    <source>
        <dbReference type="ARBA" id="ARBA00022475"/>
    </source>
</evidence>
<evidence type="ECO:0000256" key="4">
    <source>
        <dbReference type="ARBA" id="ARBA00022989"/>
    </source>
</evidence>